<evidence type="ECO:0000313" key="1">
    <source>
        <dbReference type="EMBL" id="OWJ99619.1"/>
    </source>
</evidence>
<protein>
    <submittedName>
        <fullName evidence="1">Uncharacterized protein</fullName>
    </submittedName>
</protein>
<organism evidence="1 2">
    <name type="scientific">Cervus elaphus hippelaphus</name>
    <name type="common">European red deer</name>
    <dbReference type="NCBI Taxonomy" id="46360"/>
    <lineage>
        <taxon>Eukaryota</taxon>
        <taxon>Metazoa</taxon>
        <taxon>Chordata</taxon>
        <taxon>Craniata</taxon>
        <taxon>Vertebrata</taxon>
        <taxon>Euteleostomi</taxon>
        <taxon>Mammalia</taxon>
        <taxon>Eutheria</taxon>
        <taxon>Laurasiatheria</taxon>
        <taxon>Artiodactyla</taxon>
        <taxon>Ruminantia</taxon>
        <taxon>Pecora</taxon>
        <taxon>Cervidae</taxon>
        <taxon>Cervinae</taxon>
        <taxon>Cervus</taxon>
    </lineage>
</organism>
<dbReference type="AlphaFoldDB" id="A0A212C0S1"/>
<evidence type="ECO:0000313" key="2">
    <source>
        <dbReference type="Proteomes" id="UP000242450"/>
    </source>
</evidence>
<accession>A0A212C0S1</accession>
<dbReference type="EMBL" id="MKHE01000034">
    <property type="protein sequence ID" value="OWJ99619.1"/>
    <property type="molecule type" value="Genomic_DNA"/>
</dbReference>
<reference evidence="1 2" key="1">
    <citation type="journal article" date="2018" name="Mol. Genet. Genomics">
        <title>The red deer Cervus elaphus genome CerEla1.0: sequencing, annotating, genes, and chromosomes.</title>
        <authorList>
            <person name="Bana N.A."/>
            <person name="Nyiri A."/>
            <person name="Nagy J."/>
            <person name="Frank K."/>
            <person name="Nagy T."/>
            <person name="Steger V."/>
            <person name="Schiller M."/>
            <person name="Lakatos P."/>
            <person name="Sugar L."/>
            <person name="Horn P."/>
            <person name="Barta E."/>
            <person name="Orosz L."/>
        </authorList>
    </citation>
    <scope>NUCLEOTIDE SEQUENCE [LARGE SCALE GENOMIC DNA]</scope>
    <source>
        <strain evidence="1">Hungarian</strain>
    </source>
</reference>
<sequence>MALATQLALQPHCAFLIARTGGQRPPPPDSTYSTAIAGLEGALHHALLQTAITFCLEQLSLVMWTLQHFVPPLFAQSQHRRGP</sequence>
<keyword evidence="2" id="KW-1185">Reference proteome</keyword>
<dbReference type="Proteomes" id="UP000242450">
    <property type="component" value="Chromosome X"/>
</dbReference>
<name>A0A212C0S1_CEREH</name>
<gene>
    <name evidence="1" type="ORF">Celaphus_00009690</name>
</gene>
<proteinExistence type="predicted"/>
<comment type="caution">
    <text evidence="1">The sequence shown here is derived from an EMBL/GenBank/DDBJ whole genome shotgun (WGS) entry which is preliminary data.</text>
</comment>